<dbReference type="SUPFAM" id="SSF117074">
    <property type="entry name" value="Hypothetical protein PA1324"/>
    <property type="match status" value="3"/>
</dbReference>
<dbReference type="InterPro" id="IPR051417">
    <property type="entry name" value="SDr/BOS_complex"/>
</dbReference>
<evidence type="ECO:0000256" key="4">
    <source>
        <dbReference type="SAM" id="MobiDB-lite"/>
    </source>
</evidence>
<dbReference type="Proteomes" id="UP000481360">
    <property type="component" value="Unassembled WGS sequence"/>
</dbReference>
<evidence type="ECO:0000313" key="9">
    <source>
        <dbReference type="Proteomes" id="UP000481360"/>
    </source>
</evidence>
<keyword evidence="9" id="KW-1185">Reference proteome</keyword>
<keyword evidence="2" id="KW-0964">Secreted</keyword>
<comment type="caution">
    <text evidence="8">The sequence shown here is derived from an EMBL/GenBank/DDBJ whole genome shotgun (WGS) entry which is preliminary data.</text>
</comment>
<proteinExistence type="predicted"/>
<dbReference type="InterPro" id="IPR013783">
    <property type="entry name" value="Ig-like_fold"/>
</dbReference>
<dbReference type="PANTHER" id="PTHR23303">
    <property type="entry name" value="CARBOXYPEPTIDASE REGULATORY REGION-CONTAINING"/>
    <property type="match status" value="1"/>
</dbReference>
<dbReference type="GO" id="GO:0005576">
    <property type="term" value="C:extracellular region"/>
    <property type="evidence" value="ECO:0007669"/>
    <property type="project" value="UniProtKB-SubCell"/>
</dbReference>
<dbReference type="AlphaFoldDB" id="A0A7C9VV19"/>
<dbReference type="PANTHER" id="PTHR23303:SF15">
    <property type="entry name" value="COLOSSIN-A"/>
    <property type="match status" value="1"/>
</dbReference>
<feature type="compositionally biased region" description="Low complexity" evidence="4">
    <location>
        <begin position="66"/>
        <end position="107"/>
    </location>
</feature>
<feature type="domain" description="SD-repeat containing protein B" evidence="7">
    <location>
        <begin position="331"/>
        <end position="400"/>
    </location>
</feature>
<name>A0A7C9VV19_9PSEU</name>
<accession>A0A7C9VV19</accession>
<keyword evidence="5" id="KW-0472">Membrane</keyword>
<dbReference type="RefSeq" id="WP_166048323.1">
    <property type="nucleotide sequence ID" value="NZ_JAAMPJ010000006.1"/>
</dbReference>
<dbReference type="InterPro" id="IPR006311">
    <property type="entry name" value="TAT_signal"/>
</dbReference>
<evidence type="ECO:0000256" key="3">
    <source>
        <dbReference type="ARBA" id="ARBA00022729"/>
    </source>
</evidence>
<protein>
    <recommendedName>
        <fullName evidence="7">SD-repeat containing protein B domain-containing protein</fullName>
    </recommendedName>
</protein>
<feature type="transmembrane region" description="Helical" evidence="5">
    <location>
        <begin position="685"/>
        <end position="706"/>
    </location>
</feature>
<sequence>MSERSARRALLRVGALATAVVLAFGGTSAALAQDDPTSTPPVPTQTSTPSAEPTPSSSEPAPPSSTPTSESAQPTEPAEPTTEAPTAPVEAPATPVEAPAAPAEPPKAAVGKFTVKFIHDQDGDSWDDPGEEIVGLKVAVLNPATGTKVADFVSGPDGKIVFTGIPAGQYWGVFDTAWKLRSGQGGIPVYVPESDTGGGGMYLMEPGTSAADLRGSLTFEKSSYESHETVRMTATVTNIGGQTARRAKLMWSLFAVETAEEQWGDFGWRGAGIDLASGESRTFQVSGPIRDISNGKVRPSTIIDWDGRPNPCQCGLSGEVTVVQTKGEISGVAYADKNRNGQQDAGEAAAGVVVEANGGTPYGYFKTTTEADGRYAFKDLPSGDYYVGYTFADGWVVHSDGTDSKVRVQPGAPVHLTARGERPYTESLSATLTLDKDVYQVGEEARITITLTNSGDRALSGIQAWCNRIGDDNQLGGSPGNGPATGWGELIPPGKGVTVGAGETKTFIATEKVPQAAFNFGTVVASCGFAPYAGWNTDAAEAFDSARVPGGFGSLVGKLYHDRNGNWTVDEGEAIGNTRIVLRDRERNVDVAETISDAAGNVRFDRVPAGDWWAWVDGPWKFEGEWGGHVRVHAGGEWRSDFTVVPVPQPETPAGGAGGGGGGTPPPAPAAAGGGDALAKTGASVLGLGLIGVLLVAFGFGASVIGRRRQIA</sequence>
<evidence type="ECO:0000256" key="2">
    <source>
        <dbReference type="ARBA" id="ARBA00022525"/>
    </source>
</evidence>
<dbReference type="Gene3D" id="2.60.40.10">
    <property type="entry name" value="Immunoglobulins"/>
    <property type="match status" value="3"/>
</dbReference>
<keyword evidence="5" id="KW-1133">Transmembrane helix</keyword>
<evidence type="ECO:0000256" key="5">
    <source>
        <dbReference type="SAM" id="Phobius"/>
    </source>
</evidence>
<reference evidence="8 9" key="1">
    <citation type="submission" date="2020-03" db="EMBL/GenBank/DDBJ databases">
        <title>Isolation and identification of active actinomycetes.</title>
        <authorList>
            <person name="Sun X."/>
        </authorList>
    </citation>
    <scope>NUCLEOTIDE SEQUENCE [LARGE SCALE GENOMIC DNA]</scope>
    <source>
        <strain evidence="8 9">NEAU-D13</strain>
    </source>
</reference>
<dbReference type="InterPro" id="IPR033764">
    <property type="entry name" value="Sdr_B"/>
</dbReference>
<feature type="chain" id="PRO_5028999620" description="SD-repeat containing protein B domain-containing protein" evidence="6">
    <location>
        <begin position="33"/>
        <end position="712"/>
    </location>
</feature>
<feature type="region of interest" description="Disordered" evidence="4">
    <location>
        <begin position="647"/>
        <end position="676"/>
    </location>
</feature>
<organism evidence="8 9">
    <name type="scientific">Lentzea alba</name>
    <dbReference type="NCBI Taxonomy" id="2714351"/>
    <lineage>
        <taxon>Bacteria</taxon>
        <taxon>Bacillati</taxon>
        <taxon>Actinomycetota</taxon>
        <taxon>Actinomycetes</taxon>
        <taxon>Pseudonocardiales</taxon>
        <taxon>Pseudonocardiaceae</taxon>
        <taxon>Lentzea</taxon>
    </lineage>
</organism>
<evidence type="ECO:0000256" key="6">
    <source>
        <dbReference type="SAM" id="SignalP"/>
    </source>
</evidence>
<feature type="region of interest" description="Disordered" evidence="4">
    <location>
        <begin position="29"/>
        <end position="107"/>
    </location>
</feature>
<feature type="signal peptide" evidence="6">
    <location>
        <begin position="1"/>
        <end position="32"/>
    </location>
</feature>
<evidence type="ECO:0000313" key="8">
    <source>
        <dbReference type="EMBL" id="NGY61616.1"/>
    </source>
</evidence>
<dbReference type="Pfam" id="PF17210">
    <property type="entry name" value="SdrD_B"/>
    <property type="match status" value="1"/>
</dbReference>
<dbReference type="PROSITE" id="PS51318">
    <property type="entry name" value="TAT"/>
    <property type="match status" value="1"/>
</dbReference>
<comment type="subcellular location">
    <subcellularLocation>
        <location evidence="1">Secreted</location>
    </subcellularLocation>
</comment>
<evidence type="ECO:0000256" key="1">
    <source>
        <dbReference type="ARBA" id="ARBA00004613"/>
    </source>
</evidence>
<evidence type="ECO:0000259" key="7">
    <source>
        <dbReference type="Pfam" id="PF17210"/>
    </source>
</evidence>
<gene>
    <name evidence="8" type="ORF">G7043_22055</name>
</gene>
<dbReference type="EMBL" id="JAAMPJ010000006">
    <property type="protein sequence ID" value="NGY61616.1"/>
    <property type="molecule type" value="Genomic_DNA"/>
</dbReference>
<keyword evidence="3 6" id="KW-0732">Signal</keyword>
<dbReference type="GO" id="GO:0005975">
    <property type="term" value="P:carbohydrate metabolic process"/>
    <property type="evidence" value="ECO:0007669"/>
    <property type="project" value="UniProtKB-ARBA"/>
</dbReference>
<keyword evidence="5" id="KW-0812">Transmembrane</keyword>
<feature type="compositionally biased region" description="Low complexity" evidence="4">
    <location>
        <begin position="44"/>
        <end position="59"/>
    </location>
</feature>